<gene>
    <name evidence="1" type="ORF">SAMN05216262_10791</name>
</gene>
<dbReference type="OrthoDB" id="6388293at2"/>
<dbReference type="Proteomes" id="UP000199297">
    <property type="component" value="Unassembled WGS sequence"/>
</dbReference>
<sequence>MLKSPLLVLAILITPACVVLPEVKENQHYQCGLSSDKKTLKVVNLMAGDTSFYQWHDELLSLITLPSTAVISSTYVAVNNIYHLGEKVIKCGS</sequence>
<organism evidence="1 2">
    <name type="scientific">Colwellia chukchiensis</name>
    <dbReference type="NCBI Taxonomy" id="641665"/>
    <lineage>
        <taxon>Bacteria</taxon>
        <taxon>Pseudomonadati</taxon>
        <taxon>Pseudomonadota</taxon>
        <taxon>Gammaproteobacteria</taxon>
        <taxon>Alteromonadales</taxon>
        <taxon>Colwelliaceae</taxon>
        <taxon>Colwellia</taxon>
    </lineage>
</organism>
<keyword evidence="2" id="KW-1185">Reference proteome</keyword>
<protein>
    <submittedName>
        <fullName evidence="1">Uncharacterized protein</fullName>
    </submittedName>
</protein>
<evidence type="ECO:0000313" key="2">
    <source>
        <dbReference type="Proteomes" id="UP000199297"/>
    </source>
</evidence>
<evidence type="ECO:0000313" key="1">
    <source>
        <dbReference type="EMBL" id="SEL20878.1"/>
    </source>
</evidence>
<proteinExistence type="predicted"/>
<accession>A0A1H7ND63</accession>
<dbReference type="RefSeq" id="WP_085284868.1">
    <property type="nucleotide sequence ID" value="NZ_FOBI01000007.1"/>
</dbReference>
<name>A0A1H7ND63_9GAMM</name>
<dbReference type="AlphaFoldDB" id="A0A1H7ND63"/>
<reference evidence="2" key="1">
    <citation type="submission" date="2016-10" db="EMBL/GenBank/DDBJ databases">
        <authorList>
            <person name="Varghese N."/>
            <person name="Submissions S."/>
        </authorList>
    </citation>
    <scope>NUCLEOTIDE SEQUENCE [LARGE SCALE GENOMIC DNA]</scope>
    <source>
        <strain evidence="2">CGMCC 1.9127</strain>
    </source>
</reference>
<dbReference type="EMBL" id="FOBI01000007">
    <property type="protein sequence ID" value="SEL20878.1"/>
    <property type="molecule type" value="Genomic_DNA"/>
</dbReference>